<comment type="caution">
    <text evidence="1">The sequence shown here is derived from an EMBL/GenBank/DDBJ whole genome shotgun (WGS) entry which is preliminary data.</text>
</comment>
<keyword evidence="2" id="KW-1185">Reference proteome</keyword>
<dbReference type="Pfam" id="PF20717">
    <property type="entry name" value="DUF6829"/>
    <property type="match status" value="1"/>
</dbReference>
<name>A0ABN9PA62_9DINO</name>
<sequence length="774" mass="85967">MEEATAIFVIISSMALMGSMVSRMVAMMNQLNAMVAERRRTQRQVQRYLVVNKIPAELSVRIQRCVEHGLEARTKLVAKPAQLSMLPQKLTAELTMAQVGYNFQFHPFFNLIIQAKLSVLSELWGAFKPAFYEIGDFVFIASSAARGMHFTSSGVYRLQFGIVHAPDLEMHQDFSMPQWFAEASLFTSMTHVSTLTARSFGEVFLLTGHAFADAMSSSPIGIVAVFEYAQAFLRAVRHHCESDVGLTGLDLLPGTFSTDATQATELAEVVTSQAQADGGGGMSPSKEPMRRVASCIQTAPRDTPLGFIQKVMHGSLDDAAIRAELEDLFPEVHSLGGTYKRAGLQDERERAVLSMMSAFWLIRDQYEPMVAGQHAKKKLTEETWTSLQHAIRWVDLDEDMTQAALVFLAIRGLGKARRFSRMCPPGPLRRHSELAVAFAMRELPLVVPSVGGLSAYQFDLVKTSLELTVDFSLQQMLQGETSPVSIHRLQRAAEDVGSQGVKFYLFVQVCMMCGSEVKWDSEGCPFLTEANARVLVTGLECLRQFEQEEARKLYWTYVSTRARMLDVASVGPEDLAFARLICLTDANDQEKLKAVRQAWSCLGSPERKILVEWFLRDGMADSTFTFKFLPQYLANAKSNRAVGILEALMVLLDFIERLLECGCMDSGSNVIVDMSDLAVIVKEVRMPRGLTKAVEVAKIVYQQDKAAIVMTSRSWRLATALSTFKQRISWDDVVQNQEGDDLDTSRLQSSRQSVCSAMGTSPQVSSASPAQFAV</sequence>
<dbReference type="Gene3D" id="2.60.120.10">
    <property type="entry name" value="Jelly Rolls"/>
    <property type="match status" value="1"/>
</dbReference>
<dbReference type="SUPFAM" id="SSF51206">
    <property type="entry name" value="cAMP-binding domain-like"/>
    <property type="match status" value="1"/>
</dbReference>
<protein>
    <submittedName>
        <fullName evidence="1">Uncharacterized protein</fullName>
    </submittedName>
</protein>
<accession>A0ABN9PA62</accession>
<dbReference type="InterPro" id="IPR014710">
    <property type="entry name" value="RmlC-like_jellyroll"/>
</dbReference>
<dbReference type="InterPro" id="IPR049232">
    <property type="entry name" value="DUF6829"/>
</dbReference>
<organism evidence="1 2">
    <name type="scientific">Prorocentrum cordatum</name>
    <dbReference type="NCBI Taxonomy" id="2364126"/>
    <lineage>
        <taxon>Eukaryota</taxon>
        <taxon>Sar</taxon>
        <taxon>Alveolata</taxon>
        <taxon>Dinophyceae</taxon>
        <taxon>Prorocentrales</taxon>
        <taxon>Prorocentraceae</taxon>
        <taxon>Prorocentrum</taxon>
    </lineage>
</organism>
<proteinExistence type="predicted"/>
<dbReference type="Proteomes" id="UP001189429">
    <property type="component" value="Unassembled WGS sequence"/>
</dbReference>
<evidence type="ECO:0000313" key="2">
    <source>
        <dbReference type="Proteomes" id="UP001189429"/>
    </source>
</evidence>
<dbReference type="InterPro" id="IPR018490">
    <property type="entry name" value="cNMP-bd_dom_sf"/>
</dbReference>
<dbReference type="EMBL" id="CAUYUJ010000008">
    <property type="protein sequence ID" value="CAK0788219.1"/>
    <property type="molecule type" value="Genomic_DNA"/>
</dbReference>
<reference evidence="1" key="1">
    <citation type="submission" date="2023-10" db="EMBL/GenBank/DDBJ databases">
        <authorList>
            <person name="Chen Y."/>
            <person name="Shah S."/>
            <person name="Dougan E. K."/>
            <person name="Thang M."/>
            <person name="Chan C."/>
        </authorList>
    </citation>
    <scope>NUCLEOTIDE SEQUENCE [LARGE SCALE GENOMIC DNA]</scope>
</reference>
<evidence type="ECO:0000313" key="1">
    <source>
        <dbReference type="EMBL" id="CAK0788219.1"/>
    </source>
</evidence>
<gene>
    <name evidence="1" type="ORF">PCOR1329_LOCUS159</name>
</gene>